<reference evidence="1 2" key="1">
    <citation type="submission" date="2020-11" db="EMBL/GenBank/DDBJ databases">
        <title>Enhanced detection system for hospital associated transmission using whole genome sequencing surveillance.</title>
        <authorList>
            <person name="Harrison L.H."/>
            <person name="Van Tyne D."/>
            <person name="Marsh J.W."/>
            <person name="Griffith M.P."/>
            <person name="Snyder D.J."/>
            <person name="Cooper V.S."/>
            <person name="Mustapha M."/>
        </authorList>
    </citation>
    <scope>NUCLEOTIDE SEQUENCE [LARGE SCALE GENOMIC DNA]</scope>
    <source>
        <strain evidence="1 2">PSB00013</strain>
    </source>
</reference>
<dbReference type="EMBL" id="JADTXM010000030">
    <property type="protein sequence ID" value="MBH3441849.1"/>
    <property type="molecule type" value="Genomic_DNA"/>
</dbReference>
<comment type="caution">
    <text evidence="1">The sequence shown here is derived from an EMBL/GenBank/DDBJ whole genome shotgun (WGS) entry which is preliminary data.</text>
</comment>
<evidence type="ECO:0008006" key="3">
    <source>
        <dbReference type="Google" id="ProtNLM"/>
    </source>
</evidence>
<evidence type="ECO:0000313" key="2">
    <source>
        <dbReference type="Proteomes" id="UP000638986"/>
    </source>
</evidence>
<gene>
    <name evidence="1" type="ORF">I5Q09_24535</name>
</gene>
<dbReference type="Proteomes" id="UP000638986">
    <property type="component" value="Unassembled WGS sequence"/>
</dbReference>
<accession>A0ABS0MYT5</accession>
<organism evidence="1 2">
    <name type="scientific">Pseudomonas luteola</name>
    <dbReference type="NCBI Taxonomy" id="47886"/>
    <lineage>
        <taxon>Bacteria</taxon>
        <taxon>Pseudomonadati</taxon>
        <taxon>Pseudomonadota</taxon>
        <taxon>Gammaproteobacteria</taxon>
        <taxon>Pseudomonadales</taxon>
        <taxon>Pseudomonadaceae</taxon>
        <taxon>Pseudomonas</taxon>
    </lineage>
</organism>
<evidence type="ECO:0000313" key="1">
    <source>
        <dbReference type="EMBL" id="MBH3441849.1"/>
    </source>
</evidence>
<proteinExistence type="predicted"/>
<name>A0ABS0MYT5_PSELU</name>
<protein>
    <recommendedName>
        <fullName evidence="3">Uracil DNA glycosylase superfamily protein</fullName>
    </recommendedName>
</protein>
<dbReference type="RefSeq" id="WP_197873565.1">
    <property type="nucleotide sequence ID" value="NZ_JADTXM010000030.1"/>
</dbReference>
<sequence>MSSVTHDASYDAQLEAIDHFVLYPSLLPWIGKNYRDANSKLLVIGESHYLKDGSTYHLDPVAWYAGVDLTNVLEEDINWFRTRGTVSNGIATNWKRKSKAIYRNIAKALETKGIGHGCADGPFGEIAYMNYFQRPAQITGDSIRVAPLDVIRSAEVVAQVVSVLKPDLVIFCTSLGWKAARSAGLDDVLRSHGITVKSTVHPSSAWWNRPRRNGKNGLDTFLAAISDRPSLSASLSRELA</sequence>